<gene>
    <name evidence="2" type="ORF">COT71_00170</name>
</gene>
<dbReference type="InterPro" id="IPR043993">
    <property type="entry name" value="T4SS_pilin"/>
</dbReference>
<dbReference type="Proteomes" id="UP000230731">
    <property type="component" value="Unassembled WGS sequence"/>
</dbReference>
<evidence type="ECO:0000313" key="3">
    <source>
        <dbReference type="Proteomes" id="UP000230731"/>
    </source>
</evidence>
<comment type="caution">
    <text evidence="2">The sequence shown here is derived from an EMBL/GenBank/DDBJ whole genome shotgun (WGS) entry which is preliminary data.</text>
</comment>
<protein>
    <submittedName>
        <fullName evidence="2">Uncharacterized protein</fullName>
    </submittedName>
</protein>
<proteinExistence type="predicted"/>
<organism evidence="2 3">
    <name type="scientific">Candidatus Andersenbacteria bacterium CG10_big_fil_rev_8_21_14_0_10_54_11</name>
    <dbReference type="NCBI Taxonomy" id="1974485"/>
    <lineage>
        <taxon>Bacteria</taxon>
        <taxon>Candidatus Anderseniibacteriota</taxon>
    </lineage>
</organism>
<evidence type="ECO:0000256" key="1">
    <source>
        <dbReference type="SAM" id="Phobius"/>
    </source>
</evidence>
<keyword evidence="1" id="KW-1133">Transmembrane helix</keyword>
<accession>A0A2M6X0K4</accession>
<feature type="transmembrane region" description="Helical" evidence="1">
    <location>
        <begin position="54"/>
        <end position="78"/>
    </location>
</feature>
<dbReference type="Pfam" id="PF18895">
    <property type="entry name" value="T4SS_pilin"/>
    <property type="match status" value="1"/>
</dbReference>
<keyword evidence="1" id="KW-0472">Membrane</keyword>
<name>A0A2M6X0K4_9BACT</name>
<keyword evidence="1" id="KW-0812">Transmembrane</keyword>
<feature type="transmembrane region" description="Helical" evidence="1">
    <location>
        <begin position="99"/>
        <end position="117"/>
    </location>
</feature>
<evidence type="ECO:0000313" key="2">
    <source>
        <dbReference type="EMBL" id="PIT98537.1"/>
    </source>
</evidence>
<sequence>MFFNRNSLLLTGLRLVFVFLFLLSPMKAIAQSPFVGCGSACTLADLLSVPARVYNWSTGLASGVLLALIAFAGVRILLFYFSDKPESELNAAKMMLRHALFGFAIVMLSWLIVYWLLTRVFGIGGAGFFRDVFGTY</sequence>
<dbReference type="AlphaFoldDB" id="A0A2M6X0K4"/>
<reference evidence="3" key="1">
    <citation type="submission" date="2017-09" db="EMBL/GenBank/DDBJ databases">
        <title>Depth-based differentiation of microbial function through sediment-hosted aquifers and enrichment of novel symbionts in the deep terrestrial subsurface.</title>
        <authorList>
            <person name="Probst A.J."/>
            <person name="Ladd B."/>
            <person name="Jarett J.K."/>
            <person name="Geller-Mcgrath D.E."/>
            <person name="Sieber C.M.K."/>
            <person name="Emerson J.B."/>
            <person name="Anantharaman K."/>
            <person name="Thomas B.C."/>
            <person name="Malmstrom R."/>
            <person name="Stieglmeier M."/>
            <person name="Klingl A."/>
            <person name="Woyke T."/>
            <person name="Ryan C.M."/>
            <person name="Banfield J.F."/>
        </authorList>
    </citation>
    <scope>NUCLEOTIDE SEQUENCE [LARGE SCALE GENOMIC DNA]</scope>
</reference>
<dbReference type="EMBL" id="PEZP01000002">
    <property type="protein sequence ID" value="PIT98537.1"/>
    <property type="molecule type" value="Genomic_DNA"/>
</dbReference>